<name>A0A0K0XTX8_9GAMM</name>
<reference evidence="1 2" key="1">
    <citation type="submission" date="2015-07" db="EMBL/GenBank/DDBJ databases">
        <authorList>
            <person name="Noorani M."/>
        </authorList>
    </citation>
    <scope>NUCLEOTIDE SEQUENCE [LARGE SCALE GENOMIC DNA]</scope>
    <source>
        <strain evidence="1 2">KCTC 42284</strain>
    </source>
</reference>
<gene>
    <name evidence="1" type="ORF">WM2015_734</name>
</gene>
<dbReference type="RefSeq" id="WP_049724779.1">
    <property type="nucleotide sequence ID" value="NZ_CP012154.1"/>
</dbReference>
<dbReference type="OrthoDB" id="6235707at2"/>
<protein>
    <submittedName>
        <fullName evidence="1">Uncharacterized protein</fullName>
    </submittedName>
</protein>
<sequence length="253" mass="28978">MKIKKLCLAISAGMLLASSNSVLAQEDNAHMLRMVRLDVKVGHTSAFREAMRAYNDCYTENGGESSWSVWSNVTGAGDYYYLVSRMDNYAEMGEQDEASRECWPMAEEQIMPHISQFEARYARFMPDWSGEYSDSTVVELHQFRVEDGREFRETVGEITNILKEADHPHMGAWYRNLHSSSNQPNYFVVSRYADFAAMDEERPSAYRGVADAAGEERADELWDAFGDSLHEDWEYRSELLARIPSLDMNIGED</sequence>
<keyword evidence="2" id="KW-1185">Reference proteome</keyword>
<dbReference type="EMBL" id="CP012154">
    <property type="protein sequence ID" value="AKS41115.1"/>
    <property type="molecule type" value="Genomic_DNA"/>
</dbReference>
<organism evidence="1 2">
    <name type="scientific">Wenzhouxiangella marina</name>
    <dbReference type="NCBI Taxonomy" id="1579979"/>
    <lineage>
        <taxon>Bacteria</taxon>
        <taxon>Pseudomonadati</taxon>
        <taxon>Pseudomonadota</taxon>
        <taxon>Gammaproteobacteria</taxon>
        <taxon>Chromatiales</taxon>
        <taxon>Wenzhouxiangellaceae</taxon>
        <taxon>Wenzhouxiangella</taxon>
    </lineage>
</organism>
<dbReference type="KEGG" id="wma:WM2015_734"/>
<dbReference type="Proteomes" id="UP000066624">
    <property type="component" value="Chromosome"/>
</dbReference>
<dbReference type="AlphaFoldDB" id="A0A0K0XTX8"/>
<evidence type="ECO:0000313" key="1">
    <source>
        <dbReference type="EMBL" id="AKS41115.1"/>
    </source>
</evidence>
<evidence type="ECO:0000313" key="2">
    <source>
        <dbReference type="Proteomes" id="UP000066624"/>
    </source>
</evidence>
<accession>A0A0K0XTX8</accession>
<proteinExistence type="predicted"/>